<protein>
    <submittedName>
        <fullName evidence="2">Uncharacterized protein</fullName>
    </submittedName>
</protein>
<feature type="region of interest" description="Disordered" evidence="1">
    <location>
        <begin position="373"/>
        <end position="443"/>
    </location>
</feature>
<evidence type="ECO:0000313" key="3">
    <source>
        <dbReference type="Proteomes" id="UP000751190"/>
    </source>
</evidence>
<proteinExistence type="predicted"/>
<gene>
    <name evidence="2" type="ORF">KFE25_000324</name>
</gene>
<sequence>MSYVPPHRRGKEAGSTPAKLADIVERTSLSNALSDVARGAHRPPGEGGAGGWGARSCGAGAGGCSDTRSGQDGRHGQNARSAQDARFAHDARAGQHERAHGEEEGGRAAPRARGGGDWAHGGGAHGLGGHERSGGGCGGGRGSGGGRPSAPRRFGSVEAERSQGGLKWSAGGNSTVELLDGATCVDDLDGQRMIYQWPSAVAAAEPRGVYFQDRRRQYAFACAGAGCELLGHLAAATTPMLVINAQLLREAARALSVPPEALLAEGERLYADKPNLKTRGGGTWSDAEYGHAGLQGTYLRLKSVQRFTEAWALCERAAARGAFSERLLRAPSVRVVSIGGGPGFELLAFDLFFRWLRDCARLRAQGSAQAHAPAAAAAHAPPPPAAPRAAQSAAWADRSDDEGEAEWEMEAAAGGSDGLGTGRARTRGAPAPPRSRLPAAGPKATPPLSAYGWLRAHQPAPPLPGCERAPAARTEHGAACGGACALKLISLDLQPSWEAYVAELGRQTAGWASAAVSSSYAFVQADLTRMLRAGGLRAHVSAALGEATDDGGEPIDLCLISNVLIYCSDEPTADLLASVLLSEGVTAILVSERGTEQALAAMLERRGVRVVRLMAQDVGRDDRQMVFSRAGEEAEAWDMGVAFPNVPYEERKEELRREERMRR</sequence>
<reference evidence="2" key="1">
    <citation type="submission" date="2021-05" db="EMBL/GenBank/DDBJ databases">
        <title>The genome of the haptophyte Pavlova lutheri (Diacronema luteri, Pavlovales) - a model for lipid biosynthesis in eukaryotic algae.</title>
        <authorList>
            <person name="Hulatt C.J."/>
            <person name="Posewitz M.C."/>
        </authorList>
    </citation>
    <scope>NUCLEOTIDE SEQUENCE</scope>
    <source>
        <strain evidence="2">NIVA-4/92</strain>
    </source>
</reference>
<feature type="compositionally biased region" description="Gly residues" evidence="1">
    <location>
        <begin position="113"/>
        <end position="127"/>
    </location>
</feature>
<comment type="caution">
    <text evidence="2">The sequence shown here is derived from an EMBL/GenBank/DDBJ whole genome shotgun (WGS) entry which is preliminary data.</text>
</comment>
<dbReference type="Proteomes" id="UP000751190">
    <property type="component" value="Unassembled WGS sequence"/>
</dbReference>
<feature type="compositionally biased region" description="Gly residues" evidence="1">
    <location>
        <begin position="134"/>
        <end position="147"/>
    </location>
</feature>
<dbReference type="AlphaFoldDB" id="A0A8J5XLH4"/>
<feature type="compositionally biased region" description="Acidic residues" evidence="1">
    <location>
        <begin position="399"/>
        <end position="409"/>
    </location>
</feature>
<name>A0A8J5XLH4_DIALT</name>
<accession>A0A8J5XLH4</accession>
<feature type="compositionally biased region" description="Basic and acidic residues" evidence="1">
    <location>
        <begin position="86"/>
        <end position="106"/>
    </location>
</feature>
<evidence type="ECO:0000256" key="1">
    <source>
        <dbReference type="SAM" id="MobiDB-lite"/>
    </source>
</evidence>
<feature type="region of interest" description="Disordered" evidence="1">
    <location>
        <begin position="34"/>
        <end position="172"/>
    </location>
</feature>
<dbReference type="EMBL" id="JAGTXO010000006">
    <property type="protein sequence ID" value="KAG8467008.1"/>
    <property type="molecule type" value="Genomic_DNA"/>
</dbReference>
<dbReference type="OrthoDB" id="497695at2759"/>
<feature type="compositionally biased region" description="Gly residues" evidence="1">
    <location>
        <begin position="45"/>
        <end position="63"/>
    </location>
</feature>
<organism evidence="2 3">
    <name type="scientific">Diacronema lutheri</name>
    <name type="common">Unicellular marine alga</name>
    <name type="synonym">Monochrysis lutheri</name>
    <dbReference type="NCBI Taxonomy" id="2081491"/>
    <lineage>
        <taxon>Eukaryota</taxon>
        <taxon>Haptista</taxon>
        <taxon>Haptophyta</taxon>
        <taxon>Pavlovophyceae</taxon>
        <taxon>Pavlovales</taxon>
        <taxon>Pavlovaceae</taxon>
        <taxon>Diacronema</taxon>
    </lineage>
</organism>
<keyword evidence="3" id="KW-1185">Reference proteome</keyword>
<evidence type="ECO:0000313" key="2">
    <source>
        <dbReference type="EMBL" id="KAG8467008.1"/>
    </source>
</evidence>